<feature type="domain" description="NAD-dependent epimerase/dehydratase" evidence="2">
    <location>
        <begin position="3"/>
        <end position="227"/>
    </location>
</feature>
<evidence type="ECO:0000259" key="2">
    <source>
        <dbReference type="Pfam" id="PF01370"/>
    </source>
</evidence>
<proteinExistence type="inferred from homology"/>
<keyword evidence="5" id="KW-1185">Reference proteome</keyword>
<evidence type="ECO:0008006" key="6">
    <source>
        <dbReference type="Google" id="ProtNLM"/>
    </source>
</evidence>
<dbReference type="SUPFAM" id="SSF51735">
    <property type="entry name" value="NAD(P)-binding Rossmann-fold domains"/>
    <property type="match status" value="1"/>
</dbReference>
<evidence type="ECO:0000256" key="1">
    <source>
        <dbReference type="ARBA" id="ARBA00009353"/>
    </source>
</evidence>
<dbReference type="InterPro" id="IPR013549">
    <property type="entry name" value="DUF1731"/>
</dbReference>
<evidence type="ECO:0000313" key="4">
    <source>
        <dbReference type="EMBL" id="NYI79437.1"/>
    </source>
</evidence>
<feature type="domain" description="DUF1731" evidence="3">
    <location>
        <begin position="275"/>
        <end position="310"/>
    </location>
</feature>
<dbReference type="PANTHER" id="PTHR11092:SF0">
    <property type="entry name" value="EPIMERASE FAMILY PROTEIN SDR39U1"/>
    <property type="match status" value="1"/>
</dbReference>
<dbReference type="NCBIfam" id="TIGR01777">
    <property type="entry name" value="yfcH"/>
    <property type="match status" value="1"/>
</dbReference>
<evidence type="ECO:0000259" key="3">
    <source>
        <dbReference type="Pfam" id="PF08338"/>
    </source>
</evidence>
<protein>
    <recommendedName>
        <fullName evidence="6">TIGR01777 family protein</fullName>
    </recommendedName>
</protein>
<dbReference type="EMBL" id="JACBZR010000001">
    <property type="protein sequence ID" value="NYI79437.1"/>
    <property type="molecule type" value="Genomic_DNA"/>
</dbReference>
<organism evidence="4 5">
    <name type="scientific">Nocardioides panzhihuensis</name>
    <dbReference type="NCBI Taxonomy" id="860243"/>
    <lineage>
        <taxon>Bacteria</taxon>
        <taxon>Bacillati</taxon>
        <taxon>Actinomycetota</taxon>
        <taxon>Actinomycetes</taxon>
        <taxon>Propionibacteriales</taxon>
        <taxon>Nocardioidaceae</taxon>
        <taxon>Nocardioides</taxon>
    </lineage>
</organism>
<reference evidence="4 5" key="1">
    <citation type="submission" date="2020-07" db="EMBL/GenBank/DDBJ databases">
        <title>Sequencing the genomes of 1000 actinobacteria strains.</title>
        <authorList>
            <person name="Klenk H.-P."/>
        </authorList>
    </citation>
    <scope>NUCLEOTIDE SEQUENCE [LARGE SCALE GENOMIC DNA]</scope>
    <source>
        <strain evidence="4 5">DSM 26487</strain>
    </source>
</reference>
<dbReference type="Gene3D" id="3.40.50.720">
    <property type="entry name" value="NAD(P)-binding Rossmann-like Domain"/>
    <property type="match status" value="1"/>
</dbReference>
<dbReference type="RefSeq" id="WP_179659741.1">
    <property type="nucleotide sequence ID" value="NZ_JACBZR010000001.1"/>
</dbReference>
<sequence>MKIVIPGGTGQVGGILRRAWSTRGHEVVVLSRHPEQLEEGVRHQVWDGRTIGPWADEIDGADVVVNLAGRTVSCRYTDANLKQMMDSRVESTRVVGEAIAQASAPPRTWLQMSTATIYAHRFDAPNDEATGIIGGDETDTPAYWEFSTRIAKRWEAEQAAATTPHTRKVALRSAMVMSPDKGGVLDVLLTMARLGLGGPVAGGDQFVSWIHEADFVRACDLLVERDDIAGPVNLAAPAPSPQRDLMRTLRKEAGMPVGLPATRWMAEIGAWALRTDTELLLKSRRVVPRRLLEAGFEFEYADWASAAHDLVGRARLRARQGDRRRRNQSHRPT</sequence>
<dbReference type="InterPro" id="IPR001509">
    <property type="entry name" value="Epimerase_deHydtase"/>
</dbReference>
<name>A0A7Z0DQB3_9ACTN</name>
<accession>A0A7Z0DQB3</accession>
<evidence type="ECO:0000313" key="5">
    <source>
        <dbReference type="Proteomes" id="UP000564496"/>
    </source>
</evidence>
<comment type="similarity">
    <text evidence="1">Belongs to the NAD(P)-dependent epimerase/dehydratase family. SDR39U1 subfamily.</text>
</comment>
<dbReference type="AlphaFoldDB" id="A0A7Z0DQB3"/>
<dbReference type="InterPro" id="IPR036291">
    <property type="entry name" value="NAD(P)-bd_dom_sf"/>
</dbReference>
<dbReference type="CDD" id="cd05242">
    <property type="entry name" value="SDR_a8"/>
    <property type="match status" value="1"/>
</dbReference>
<dbReference type="PANTHER" id="PTHR11092">
    <property type="entry name" value="SUGAR NUCLEOTIDE EPIMERASE RELATED"/>
    <property type="match status" value="1"/>
</dbReference>
<dbReference type="InterPro" id="IPR010099">
    <property type="entry name" value="SDR39U1"/>
</dbReference>
<comment type="caution">
    <text evidence="4">The sequence shown here is derived from an EMBL/GenBank/DDBJ whole genome shotgun (WGS) entry which is preliminary data.</text>
</comment>
<gene>
    <name evidence="4" type="ORF">BJ988_004085</name>
</gene>
<dbReference type="Proteomes" id="UP000564496">
    <property type="component" value="Unassembled WGS sequence"/>
</dbReference>
<dbReference type="Pfam" id="PF08338">
    <property type="entry name" value="DUF1731"/>
    <property type="match status" value="1"/>
</dbReference>
<dbReference type="Pfam" id="PF01370">
    <property type="entry name" value="Epimerase"/>
    <property type="match status" value="1"/>
</dbReference>